<feature type="transmembrane region" description="Helical" evidence="15">
    <location>
        <begin position="1504"/>
        <end position="1526"/>
    </location>
</feature>
<proteinExistence type="inferred from homology"/>
<keyword evidence="9 15" id="KW-1133">Transmembrane helix</keyword>
<evidence type="ECO:0000256" key="6">
    <source>
        <dbReference type="ARBA" id="ARBA00022679"/>
    </source>
</evidence>
<dbReference type="GO" id="GO:0003843">
    <property type="term" value="F:1,3-beta-D-glucan synthase activity"/>
    <property type="evidence" value="ECO:0007669"/>
    <property type="project" value="UniProtKB-EC"/>
</dbReference>
<evidence type="ECO:0000256" key="7">
    <source>
        <dbReference type="ARBA" id="ARBA00022692"/>
    </source>
</evidence>
<dbReference type="InterPro" id="IPR023175">
    <property type="entry name" value="Vta1/CALS_N_sf"/>
</dbReference>
<dbReference type="PANTHER" id="PTHR12741:SF106">
    <property type="entry name" value="CALLOSE SYNTHASE 5"/>
    <property type="match status" value="1"/>
</dbReference>
<dbReference type="EMBL" id="JBJXBP010000005">
    <property type="protein sequence ID" value="KAL3830636.1"/>
    <property type="molecule type" value="Genomic_DNA"/>
</dbReference>
<feature type="transmembrane region" description="Helical" evidence="15">
    <location>
        <begin position="519"/>
        <end position="540"/>
    </location>
</feature>
<evidence type="ECO:0000313" key="18">
    <source>
        <dbReference type="Proteomes" id="UP001634393"/>
    </source>
</evidence>
<feature type="transmembrane region" description="Helical" evidence="15">
    <location>
        <begin position="1875"/>
        <end position="1895"/>
    </location>
</feature>
<keyword evidence="10 15" id="KW-0472">Membrane</keyword>
<keyword evidence="18" id="KW-1185">Reference proteome</keyword>
<dbReference type="InterPro" id="IPR039431">
    <property type="entry name" value="Vta1/CALS_N"/>
</dbReference>
<feature type="transmembrane region" description="Helical" evidence="15">
    <location>
        <begin position="1803"/>
        <end position="1824"/>
    </location>
</feature>
<dbReference type="Pfam" id="PF14288">
    <property type="entry name" value="FKS1_dom1"/>
    <property type="match status" value="1"/>
</dbReference>
<evidence type="ECO:0000256" key="14">
    <source>
        <dbReference type="SAM" id="MobiDB-lite"/>
    </source>
</evidence>
<evidence type="ECO:0000313" key="17">
    <source>
        <dbReference type="EMBL" id="KAL3830636.1"/>
    </source>
</evidence>
<dbReference type="GO" id="GO:0071555">
    <property type="term" value="P:cell wall organization"/>
    <property type="evidence" value="ECO:0007669"/>
    <property type="project" value="UniProtKB-KW"/>
</dbReference>
<evidence type="ECO:0000256" key="15">
    <source>
        <dbReference type="SAM" id="Phobius"/>
    </source>
</evidence>
<sequence>MSSAVRINQDLSSVPQSLTRRPSRSSNTTSFSTEVFDKEVVPASLQSVAQILRLATEIQNERPRVAYLCRLYALAKAERLDPNSSGRGVRQFKTSLQQRLKRENASTLGSRVQITDAQEIESFYKQYHEHYVVALNKGEQADRAQLGKAYQTACMLIEVLCAVNKTEKVEEVAPEIMAAANDVQAKKEIYAPYNILPLDSAGASQSIMQLEEVKASVAALRNIRGLTWPTSFEQQRQKVGELDLLDWLKAMFGFQRDNVRNQRENLVLLLANLHIKLIPKAKILDELDDRAIDALMNKLFKNYKTWCKYLGNKHSLRLPQGQQDVQQRKLLYMGLYLLIWGEAANVRFMPECLCYIFHNMAYELHGLLAGNVSIVTGENIKPSYGGDDESFLRKVITPIYRVIEEESAKSKNGKAPHSVWCNYDDLNEFFWSSDCFSLGWPMHDDDEFFKSTRHVALGGAGFLKKPGKMGKSFFVETRTLWHTFRSFDRLWTFLILSLQIMIIIAWSDVSVFDILQKDVLYNLSSIFITAAFLRLLQSILDMFLNFPGYLRWKFTDVLRNILKIIINLGWSIIIPICYVHQNNPFSSGKFKDVLSFLDKIKGVPPLFILAVVIYLLPNIMAAVMFIFTKLRRWIENSDWLIIRFLLWWSQQRIYVGRGMHESQLALIKYSLFWVLLLCSKIAFSYFVMIKPLVKPTKDIMNIHHIRYSWHEFFPDGRHNYGAIVALWAPVLLVYFMDPQIWYSIYSTMYGGFIGAFDRLGEIRTLGMLRSRFQSLPGAFNTYLVPSTNTRKKRYSLSKHFHEVTLSRRSEAAKFAQLWNEIIHSFREEDLISDRKISTTNLTFSTKSVLYFKFQLSGILFKIPYSSDPSLKLIQWPPFLLATKIPIALDMAAQFRAKDADLWRRVCADEYMKCAVVECYESFKLVLNALIVEETEKRIVAIIIEEVERNISKNTFLANFRMKPLPDLCKKFVELVEILKDVHLSKKDRVVLLLQDMLELVTRDMMVKEIRELVKLGPSSSDSGRQLFANILFPPQSTAQWEEQIVRLYLLLTVKESAIDVPTNLEARRRITFFTNSLFMDMPRVPQVRKMLSFSVMTPYYREETVYSKNDLEMENEDGVSIIYYLQKIYPDEWNNFMERLNCKGHEIWENEEKILQLRHWASLRGQTLCRTVRGMMYYRRALKLQAFLDIAKEEDILEGYKTITEPSEEDKKSQRSMYTQLEAVADMKFTYIATCQNYGNQKRSGDRRATDILNLMVNNPSLRVAYIDEVEEAEGAKHQKVYYSVLVKAVDNLDQEIYRIKLPGSAMIGEGKPENQNHAIIFTRGEALQTIDMNQDNYLEEALKMRNLLEEFNEDHGVQPPTILGVREHIFTGSVSSLAWFMSNQETSFVTIGQRVLARPLKVRFHYGHPDIFDRIFHITRGGISKASKGINLSEDIFAGFNSTLRRGNITHHEYIQVGKGRDVGLNQISLFEAKVACGNGEQTLSRDLYRLGHRFDFFRMLSCYYTTTGFYFSSMLVVLTVYAYLYGKLYLSVSGLEATIVRFARAKGNTVLKSVMASQSLVQLGILMALPMVMEIGLERGFRTAVGDMIIMQLQLASVFFTFSLGTKLHYFGRTVLHGGAKYRATGRGFVVRHEKFAENYRMYSRSHFTKALEMLILLIAYQAYGSAAPDSSSYIFLTFSMWFLVVSWLFAPFIFNPSGLEWQKIVDDFEDWNKWINNHGGIGVPATKSWESWWDEEQEHLQYTGFIGRLCEIILALRFFIYQYGISIMVYGLSWLVIFTVMLILKIVSMGRKKFSADFQLMFRLLKLSLFVGFVVILIIFIKVLELTTGDISASLLAFLPTGWALLQIAQACRPVVKRLGMWGPVKALARGYEYIMGLVIFAPVAVLAWFPFVSDFQTRLLFNQAFSRGLQIQRILAGGKKNK</sequence>
<feature type="transmembrane region" description="Helical" evidence="15">
    <location>
        <begin position="490"/>
        <end position="507"/>
    </location>
</feature>
<evidence type="ECO:0000256" key="11">
    <source>
        <dbReference type="ARBA" id="ARBA00023316"/>
    </source>
</evidence>
<feature type="transmembrane region" description="Helical" evidence="15">
    <location>
        <begin position="666"/>
        <end position="688"/>
    </location>
</feature>
<feature type="transmembrane region" description="Helical" evidence="15">
    <location>
        <begin position="1770"/>
        <end position="1791"/>
    </location>
</feature>
<evidence type="ECO:0000259" key="16">
    <source>
        <dbReference type="SMART" id="SM01205"/>
    </source>
</evidence>
<feature type="transmembrane region" description="Helical" evidence="15">
    <location>
        <begin position="1556"/>
        <end position="1575"/>
    </location>
</feature>
<feature type="transmembrane region" description="Helical" evidence="15">
    <location>
        <begin position="561"/>
        <end position="581"/>
    </location>
</feature>
<dbReference type="PANTHER" id="PTHR12741">
    <property type="entry name" value="LYST-INTERACTING PROTEIN LIP5 DOPAMINE RESPONSIVE PROTEIN DRG-1"/>
    <property type="match status" value="1"/>
</dbReference>
<evidence type="ECO:0000256" key="12">
    <source>
        <dbReference type="ARBA" id="ARBA00032165"/>
    </source>
</evidence>
<keyword evidence="8" id="KW-0133">Cell shape</keyword>
<gene>
    <name evidence="17" type="ORF">ACJIZ3_019438</name>
</gene>
<comment type="similarity">
    <text evidence="2">Belongs to the glycosyltransferase 48 family.</text>
</comment>
<feature type="compositionally biased region" description="Low complexity" evidence="14">
    <location>
        <begin position="17"/>
        <end position="30"/>
    </location>
</feature>
<dbReference type="InterPro" id="IPR058851">
    <property type="entry name" value="CALS1_helical"/>
</dbReference>
<dbReference type="GO" id="GO:0008360">
    <property type="term" value="P:regulation of cell shape"/>
    <property type="evidence" value="ECO:0007669"/>
    <property type="project" value="UniProtKB-KW"/>
</dbReference>
<evidence type="ECO:0000256" key="5">
    <source>
        <dbReference type="ARBA" id="ARBA00022676"/>
    </source>
</evidence>
<keyword evidence="7 15" id="KW-0812">Transmembrane</keyword>
<dbReference type="SMART" id="SM01205">
    <property type="entry name" value="FKS1_dom1"/>
    <property type="match status" value="1"/>
</dbReference>
<name>A0ABD3T210_9LAMI</name>
<dbReference type="Pfam" id="PF25968">
    <property type="entry name" value="CALS1"/>
    <property type="match status" value="1"/>
</dbReference>
<comment type="caution">
    <text evidence="17">The sequence shown here is derived from an EMBL/GenBank/DDBJ whole genome shotgun (WGS) entry which is preliminary data.</text>
</comment>
<feature type="region of interest" description="Disordered" evidence="14">
    <location>
        <begin position="1"/>
        <end position="30"/>
    </location>
</feature>
<feature type="domain" description="1,3-beta-glucan synthase component FKS1-like" evidence="16">
    <location>
        <begin position="327"/>
        <end position="443"/>
    </location>
</feature>
<protein>
    <recommendedName>
        <fullName evidence="12">1,3-beta-glucan synthase</fullName>
        <ecNumber evidence="3">2.4.1.34</ecNumber>
    </recommendedName>
    <alternativeName>
        <fullName evidence="12">1,3-beta-glucan synthase</fullName>
    </alternativeName>
</protein>
<keyword evidence="6" id="KW-0808">Transferase</keyword>
<evidence type="ECO:0000256" key="2">
    <source>
        <dbReference type="ARBA" id="ARBA00009040"/>
    </source>
</evidence>
<feature type="transmembrane region" description="Helical" evidence="15">
    <location>
        <begin position="718"/>
        <end position="736"/>
    </location>
</feature>
<dbReference type="Gene3D" id="1.25.40.270">
    <property type="entry name" value="Vacuolar protein sorting-associated protein vta1"/>
    <property type="match status" value="1"/>
</dbReference>
<feature type="compositionally biased region" description="Polar residues" evidence="14">
    <location>
        <begin position="1"/>
        <end position="16"/>
    </location>
</feature>
<evidence type="ECO:0000256" key="10">
    <source>
        <dbReference type="ARBA" id="ARBA00023136"/>
    </source>
</evidence>
<dbReference type="EC" id="2.4.1.34" evidence="3"/>
<evidence type="ECO:0000256" key="3">
    <source>
        <dbReference type="ARBA" id="ARBA00012589"/>
    </source>
</evidence>
<reference evidence="17 18" key="1">
    <citation type="submission" date="2024-12" db="EMBL/GenBank/DDBJ databases">
        <title>The unique morphological basis and parallel evolutionary history of personate flowers in Penstemon.</title>
        <authorList>
            <person name="Depatie T.H."/>
            <person name="Wessinger C.A."/>
        </authorList>
    </citation>
    <scope>NUCLEOTIDE SEQUENCE [LARGE SCALE GENOMIC DNA]</scope>
    <source>
        <strain evidence="17">WTNN_2</strain>
        <tissue evidence="17">Leaf</tissue>
    </source>
</reference>
<comment type="catalytic activity">
    <reaction evidence="13">
        <text>[(1-&gt;3)-beta-D-glucosyl](n) + UDP-alpha-D-glucose = [(1-&gt;3)-beta-D-glucosyl](n+1) + UDP + H(+)</text>
        <dbReference type="Rhea" id="RHEA:21476"/>
        <dbReference type="Rhea" id="RHEA-COMP:11146"/>
        <dbReference type="Rhea" id="RHEA-COMP:14303"/>
        <dbReference type="ChEBI" id="CHEBI:15378"/>
        <dbReference type="ChEBI" id="CHEBI:37671"/>
        <dbReference type="ChEBI" id="CHEBI:58223"/>
        <dbReference type="ChEBI" id="CHEBI:58885"/>
        <dbReference type="EC" id="2.4.1.34"/>
    </reaction>
</comment>
<dbReference type="Pfam" id="PF02364">
    <property type="entry name" value="Glucan_synthase"/>
    <property type="match status" value="2"/>
</dbReference>
<dbReference type="Proteomes" id="UP001634393">
    <property type="component" value="Unassembled WGS sequence"/>
</dbReference>
<keyword evidence="5" id="KW-0328">Glycosyltransferase</keyword>
<evidence type="ECO:0000256" key="8">
    <source>
        <dbReference type="ARBA" id="ARBA00022960"/>
    </source>
</evidence>
<dbReference type="InterPro" id="IPR003440">
    <property type="entry name" value="Glyco_trans_48_dom"/>
</dbReference>
<dbReference type="Pfam" id="PF04652">
    <property type="entry name" value="Vta1"/>
    <property type="match status" value="1"/>
</dbReference>
<dbReference type="InterPro" id="IPR026899">
    <property type="entry name" value="FKS1-like_dom1"/>
</dbReference>
<accession>A0ABD3T210</accession>
<dbReference type="GO" id="GO:0005886">
    <property type="term" value="C:plasma membrane"/>
    <property type="evidence" value="ECO:0007669"/>
    <property type="project" value="UniProtKB-SubCell"/>
</dbReference>
<comment type="subcellular location">
    <subcellularLocation>
        <location evidence="1">Cell membrane</location>
        <topology evidence="1">Multi-pass membrane protein</topology>
    </subcellularLocation>
</comment>
<feature type="transmembrane region" description="Helical" evidence="15">
    <location>
        <begin position="1676"/>
        <end position="1697"/>
    </location>
</feature>
<evidence type="ECO:0000256" key="13">
    <source>
        <dbReference type="ARBA" id="ARBA00047777"/>
    </source>
</evidence>
<organism evidence="17 18">
    <name type="scientific">Penstemon smallii</name>
    <dbReference type="NCBI Taxonomy" id="265156"/>
    <lineage>
        <taxon>Eukaryota</taxon>
        <taxon>Viridiplantae</taxon>
        <taxon>Streptophyta</taxon>
        <taxon>Embryophyta</taxon>
        <taxon>Tracheophyta</taxon>
        <taxon>Spermatophyta</taxon>
        <taxon>Magnoliopsida</taxon>
        <taxon>eudicotyledons</taxon>
        <taxon>Gunneridae</taxon>
        <taxon>Pentapetalae</taxon>
        <taxon>asterids</taxon>
        <taxon>lamiids</taxon>
        <taxon>Lamiales</taxon>
        <taxon>Plantaginaceae</taxon>
        <taxon>Cheloneae</taxon>
        <taxon>Penstemon</taxon>
    </lineage>
</organism>
<evidence type="ECO:0000256" key="4">
    <source>
        <dbReference type="ARBA" id="ARBA00022475"/>
    </source>
</evidence>
<evidence type="ECO:0000256" key="1">
    <source>
        <dbReference type="ARBA" id="ARBA00004651"/>
    </source>
</evidence>
<keyword evidence="11" id="KW-0961">Cell wall biogenesis/degradation</keyword>
<feature type="transmembrane region" description="Helical" evidence="15">
    <location>
        <begin position="606"/>
        <end position="627"/>
    </location>
</feature>
<keyword evidence="4" id="KW-1003">Cell membrane</keyword>
<evidence type="ECO:0000256" key="9">
    <source>
        <dbReference type="ARBA" id="ARBA00022989"/>
    </source>
</evidence>